<evidence type="ECO:0000259" key="1">
    <source>
        <dbReference type="Pfam" id="PF13910"/>
    </source>
</evidence>
<evidence type="ECO:0000313" key="4">
    <source>
        <dbReference type="EMBL" id="WHF39161.1"/>
    </source>
</evidence>
<feature type="domain" description="DUF4209" evidence="1">
    <location>
        <begin position="516"/>
        <end position="605"/>
    </location>
</feature>
<dbReference type="Pfam" id="PF13910">
    <property type="entry name" value="DUF4209"/>
    <property type="match status" value="1"/>
</dbReference>
<dbReference type="InterPro" id="IPR025209">
    <property type="entry name" value="DUF4209"/>
</dbReference>
<dbReference type="Proteomes" id="UP001239426">
    <property type="component" value="Plasmid unnamed2"/>
</dbReference>
<sequence>MEHYPSDLEVTAQDFADCGWQNILSDISEAGYEPLWRAFSKAAELTMAEKKNAPGKALWLLADACAMRLLPNSDNRTQPFVSTITHLGWRTVGPDDFTDADLDFFALVVETTDNPWLKARLADMLWVRKHNSGFRMALTALDNYRLIPVSKNILQEDWRDCWRRAITLVNMLGKTAADKLDGIKQPLLDALHAVTKSEGWLAWQVSDMLQLVGPVMEPSAAKVANKLKTLARDYNTDTEQVQIMTAGKLFRCAAIWFGIAKDKAQAAAMTAQVAECYVREGMSRIQTPHPNHGAAASFYENAIKHYRTIPGDYRKALDVEERITALRRLMDDASEKSLGELGEVPLPEVDFREQMEWASQVVQGKTLGEALQAFSCIALPSFKYQDLRQQVMARLKQPSLMDIFPVTALAENGRVIARAPSLDTNADLTDEANRDRLFWEMTKTYRSWLNFDVTTFIWPALGSLVQEYRLREADLIEIASRSPIVPIGREHLFGKALFAGFNHDFATALHLLTPQIEHMVRYHLKHAGAHTTYLDRSGIQTENGLSTIIELPEAEKVFGEDLVFEIKALYCTAMGPNLRNQLAHGLLDDKDCQSIEVIYAWWLGLRLVCHAFWNAARTR</sequence>
<feature type="domain" description="DUF7380" evidence="2">
    <location>
        <begin position="6"/>
        <end position="178"/>
    </location>
</feature>
<accession>A0AAX3VYT6</accession>
<dbReference type="EMBL" id="CP124843">
    <property type="protein sequence ID" value="WHF39150.1"/>
    <property type="molecule type" value="Genomic_DNA"/>
</dbReference>
<organism evidence="3 5">
    <name type="scientific">Aeromonas salmonicida</name>
    <dbReference type="NCBI Taxonomy" id="645"/>
    <lineage>
        <taxon>Bacteria</taxon>
        <taxon>Pseudomonadati</taxon>
        <taxon>Pseudomonadota</taxon>
        <taxon>Gammaproteobacteria</taxon>
        <taxon>Aeromonadales</taxon>
        <taxon>Aeromonadaceae</taxon>
        <taxon>Aeromonas</taxon>
    </lineage>
</organism>
<dbReference type="EMBL" id="CP124843">
    <property type="protein sequence ID" value="WHF39161.1"/>
    <property type="molecule type" value="Genomic_DNA"/>
</dbReference>
<proteinExistence type="predicted"/>
<keyword evidence="3" id="KW-0614">Plasmid</keyword>
<dbReference type="RefSeq" id="WP_247141474.1">
    <property type="nucleotide sequence ID" value="NZ_CP124843.1"/>
</dbReference>
<dbReference type="AlphaFoldDB" id="A0AAX3VYT6"/>
<gene>
    <name evidence="4" type="ORF">QLQ87_23135</name>
    <name evidence="3" type="ORF">QLQ87_23490</name>
</gene>
<dbReference type="InterPro" id="IPR055804">
    <property type="entry name" value="DUF7380"/>
</dbReference>
<name>A0AAX3VYT6_AERSA</name>
<evidence type="ECO:0000259" key="2">
    <source>
        <dbReference type="Pfam" id="PF24098"/>
    </source>
</evidence>
<geneLocation type="plasmid" evidence="3 5">
    <name>unnamed2</name>
</geneLocation>
<evidence type="ECO:0000313" key="3">
    <source>
        <dbReference type="EMBL" id="WHF39150.1"/>
    </source>
</evidence>
<dbReference type="Pfam" id="PF24098">
    <property type="entry name" value="DUF7380"/>
    <property type="match status" value="1"/>
</dbReference>
<evidence type="ECO:0000313" key="5">
    <source>
        <dbReference type="Proteomes" id="UP001239426"/>
    </source>
</evidence>
<reference evidence="3" key="1">
    <citation type="submission" date="2023-05" db="EMBL/GenBank/DDBJ databases">
        <title>Aeromonas salmonicida 57, complete genome.</title>
        <authorList>
            <person name="Shao L."/>
        </authorList>
    </citation>
    <scope>NUCLEOTIDE SEQUENCE</scope>
    <source>
        <strain evidence="3">57</strain>
        <plasmid evidence="3">unnamed2</plasmid>
    </source>
</reference>
<protein>
    <submittedName>
        <fullName evidence="3">DUF4209 domain-containing protein</fullName>
    </submittedName>
</protein>